<sequence>MLLSSQLAMQTARRAKVSYRLGADAGSGPLFWQPKTALQVKRSTPAAAEQLIVVDTVAYEGGDAAAAARLGGRHWERFAGPQGPDGHRETPYAGLIDLLNPVVALAAATADGITPQYVGEERFEDSTVEHYRVTTDAARYAAAQTQLSPARREGLRTALVPGASASLTLDLWLNDKDQLVRMERTGTGEGGRLDDSVVYTEPGGPLSVQAPAESDTVDTGTRGVSPLAR</sequence>
<evidence type="ECO:0000313" key="3">
    <source>
        <dbReference type="Proteomes" id="UP001499863"/>
    </source>
</evidence>
<accession>A0ABP4J2H5</accession>
<feature type="compositionally biased region" description="Basic and acidic residues" evidence="1">
    <location>
        <begin position="186"/>
        <end position="195"/>
    </location>
</feature>
<proteinExistence type="predicted"/>
<feature type="region of interest" description="Disordered" evidence="1">
    <location>
        <begin position="186"/>
        <end position="229"/>
    </location>
</feature>
<keyword evidence="3" id="KW-1185">Reference proteome</keyword>
<protein>
    <submittedName>
        <fullName evidence="2">Uncharacterized protein</fullName>
    </submittedName>
</protein>
<dbReference type="Gene3D" id="2.50.20.20">
    <property type="match status" value="1"/>
</dbReference>
<reference evidence="3" key="1">
    <citation type="journal article" date="2019" name="Int. J. Syst. Evol. Microbiol.">
        <title>The Global Catalogue of Microorganisms (GCM) 10K type strain sequencing project: providing services to taxonomists for standard genome sequencing and annotation.</title>
        <authorList>
            <consortium name="The Broad Institute Genomics Platform"/>
            <consortium name="The Broad Institute Genome Sequencing Center for Infectious Disease"/>
            <person name="Wu L."/>
            <person name="Ma J."/>
        </authorList>
    </citation>
    <scope>NUCLEOTIDE SEQUENCE [LARGE SCALE GENOMIC DNA]</scope>
    <source>
        <strain evidence="3">JCM 12393</strain>
    </source>
</reference>
<dbReference type="EMBL" id="BAAAKJ010000330">
    <property type="protein sequence ID" value="GAA1407893.1"/>
    <property type="molecule type" value="Genomic_DNA"/>
</dbReference>
<gene>
    <name evidence="2" type="ORF">GCM10009639_57200</name>
</gene>
<dbReference type="Proteomes" id="UP001499863">
    <property type="component" value="Unassembled WGS sequence"/>
</dbReference>
<evidence type="ECO:0000313" key="2">
    <source>
        <dbReference type="EMBL" id="GAA1407893.1"/>
    </source>
</evidence>
<comment type="caution">
    <text evidence="2">The sequence shown here is derived from an EMBL/GenBank/DDBJ whole genome shotgun (WGS) entry which is preliminary data.</text>
</comment>
<organism evidence="2 3">
    <name type="scientific">Kitasatospora putterlickiae</name>
    <dbReference type="NCBI Taxonomy" id="221725"/>
    <lineage>
        <taxon>Bacteria</taxon>
        <taxon>Bacillati</taxon>
        <taxon>Actinomycetota</taxon>
        <taxon>Actinomycetes</taxon>
        <taxon>Kitasatosporales</taxon>
        <taxon>Streptomycetaceae</taxon>
        <taxon>Kitasatospora</taxon>
    </lineage>
</organism>
<evidence type="ECO:0000256" key="1">
    <source>
        <dbReference type="SAM" id="MobiDB-lite"/>
    </source>
</evidence>
<name>A0ABP4J2H5_9ACTN</name>